<reference evidence="2 3" key="1">
    <citation type="submission" date="2016-08" db="EMBL/GenBank/DDBJ databases">
        <authorList>
            <person name="Seilhamer J.J."/>
        </authorList>
    </citation>
    <scope>NUCLEOTIDE SEQUENCE [LARGE SCALE GENOMIC DNA]</scope>
    <source>
        <strain evidence="2 3">CFBP7245</strain>
    </source>
</reference>
<dbReference type="EMBL" id="MDEE01000017">
    <property type="protein sequence ID" value="PPU55659.1"/>
    <property type="molecule type" value="Genomic_DNA"/>
</dbReference>
<evidence type="ECO:0000313" key="2">
    <source>
        <dbReference type="EMBL" id="PPU55659.1"/>
    </source>
</evidence>
<evidence type="ECO:0000313" key="3">
    <source>
        <dbReference type="Proteomes" id="UP000238908"/>
    </source>
</evidence>
<evidence type="ECO:0000256" key="1">
    <source>
        <dbReference type="SAM" id="Phobius"/>
    </source>
</evidence>
<dbReference type="AlphaFoldDB" id="A0A2S7C268"/>
<gene>
    <name evidence="2" type="ORF">XdyCFBP7245_12870</name>
</gene>
<dbReference type="Proteomes" id="UP000238908">
    <property type="component" value="Unassembled WGS sequence"/>
</dbReference>
<dbReference type="RefSeq" id="WP_104616005.1">
    <property type="nucleotide sequence ID" value="NZ_JBHLXZ010000015.1"/>
</dbReference>
<feature type="transmembrane region" description="Helical" evidence="1">
    <location>
        <begin position="32"/>
        <end position="49"/>
    </location>
</feature>
<feature type="transmembrane region" description="Helical" evidence="1">
    <location>
        <begin position="61"/>
        <end position="79"/>
    </location>
</feature>
<sequence length="120" mass="13046">MSPRAALGLIAGFAVIDGATSAVPGWAGLASDLVRLALLLVLIFIWLSADSRRHGYRRHMWLNMGIVLAWLLFIPIYLYRSRPAGRRLRATGGFLLAILAYGLLFALGSFVADSVFPSVS</sequence>
<proteinExistence type="predicted"/>
<keyword evidence="1" id="KW-0472">Membrane</keyword>
<accession>A0A2S7C268</accession>
<keyword evidence="1" id="KW-0812">Transmembrane</keyword>
<feature type="transmembrane region" description="Helical" evidence="1">
    <location>
        <begin position="91"/>
        <end position="112"/>
    </location>
</feature>
<comment type="caution">
    <text evidence="2">The sequence shown here is derived from an EMBL/GenBank/DDBJ whole genome shotgun (WGS) entry which is preliminary data.</text>
</comment>
<keyword evidence="1" id="KW-1133">Transmembrane helix</keyword>
<organism evidence="2 3">
    <name type="scientific">Xanthomonas dyei</name>
    <dbReference type="NCBI Taxonomy" id="743699"/>
    <lineage>
        <taxon>Bacteria</taxon>
        <taxon>Pseudomonadati</taxon>
        <taxon>Pseudomonadota</taxon>
        <taxon>Gammaproteobacteria</taxon>
        <taxon>Lysobacterales</taxon>
        <taxon>Lysobacteraceae</taxon>
        <taxon>Xanthomonas</taxon>
    </lineage>
</organism>
<protein>
    <submittedName>
        <fullName evidence="2">Uncharacterized protein</fullName>
    </submittedName>
</protein>
<name>A0A2S7C268_9XANT</name>